<dbReference type="Proteomes" id="UP000271162">
    <property type="component" value="Unassembled WGS sequence"/>
</dbReference>
<keyword evidence="2" id="KW-1185">Reference proteome</keyword>
<dbReference type="STRING" id="27835.A0A0N4Y7S2"/>
<organism evidence="3">
    <name type="scientific">Nippostrongylus brasiliensis</name>
    <name type="common">Rat hookworm</name>
    <dbReference type="NCBI Taxonomy" id="27835"/>
    <lineage>
        <taxon>Eukaryota</taxon>
        <taxon>Metazoa</taxon>
        <taxon>Ecdysozoa</taxon>
        <taxon>Nematoda</taxon>
        <taxon>Chromadorea</taxon>
        <taxon>Rhabditida</taxon>
        <taxon>Rhabditina</taxon>
        <taxon>Rhabditomorpha</taxon>
        <taxon>Strongyloidea</taxon>
        <taxon>Heligmosomidae</taxon>
        <taxon>Nippostrongylus</taxon>
    </lineage>
</organism>
<evidence type="ECO:0000313" key="1">
    <source>
        <dbReference type="EMBL" id="VDL75816.1"/>
    </source>
</evidence>
<evidence type="ECO:0000313" key="2">
    <source>
        <dbReference type="Proteomes" id="UP000271162"/>
    </source>
</evidence>
<dbReference type="Gene3D" id="1.20.940.10">
    <property type="entry name" value="Functional domain of the splicing factor Prp18"/>
    <property type="match status" value="1"/>
</dbReference>
<proteinExistence type="predicted"/>
<reference evidence="1 2" key="2">
    <citation type="submission" date="2018-11" db="EMBL/GenBank/DDBJ databases">
        <authorList>
            <consortium name="Pathogen Informatics"/>
        </authorList>
    </citation>
    <scope>NUCLEOTIDE SEQUENCE [LARGE SCALE GENOMIC DNA]</scope>
</reference>
<protein>
    <submittedName>
        <fullName evidence="1 3">Uncharacterized protein</fullName>
    </submittedName>
</protein>
<dbReference type="AlphaFoldDB" id="A0A0N4Y7S2"/>
<gene>
    <name evidence="1" type="ORF">NBR_LOCUS12227</name>
</gene>
<name>A0A0N4Y7S2_NIPBR</name>
<reference evidence="3" key="1">
    <citation type="submission" date="2017-02" db="UniProtKB">
        <authorList>
            <consortium name="WormBaseParasite"/>
        </authorList>
    </citation>
    <scope>IDENTIFICATION</scope>
</reference>
<sequence>MAKAPGDVSMSRQQLINIYRGVQLRISELKDAIDEGRISEKCLKSLNYVVDSIDREKYDDAHTFFDRLKAEFPNEMGPWAQQGIRLLINELRRPTSRIGSAGPHVVMFLTRALRGNLNIPHWNRRVWEIGYAGPPLPKKKATGRPNVPISASRVKLLRERFDREFNVMKLLTRPYIAKEAEQDYFASLNVSGLDQLREQEQAELEAARMPGKPKRTEGSKHAVRRRANVGNLLHTHKTVEDSLAELMNRNRWD</sequence>
<dbReference type="EMBL" id="UYSL01020699">
    <property type="protein sequence ID" value="VDL75816.1"/>
    <property type="molecule type" value="Genomic_DNA"/>
</dbReference>
<accession>A0A0N4Y7S2</accession>
<evidence type="ECO:0000313" key="3">
    <source>
        <dbReference type="WBParaSite" id="NBR_0001222601-mRNA-1"/>
    </source>
</evidence>
<dbReference type="WBParaSite" id="NBR_0001222601-mRNA-1">
    <property type="protein sequence ID" value="NBR_0001222601-mRNA-1"/>
    <property type="gene ID" value="NBR_0001222601"/>
</dbReference>